<keyword evidence="3" id="KW-0238">DNA-binding</keyword>
<dbReference type="PROSITE" id="PS50931">
    <property type="entry name" value="HTH_LYSR"/>
    <property type="match status" value="1"/>
</dbReference>
<sequence length="300" mass="31757">MSDAPISHRQVEVFRAVMQAGSLTAAAQALHSSQPTLSRELALMEQRLGYALFERGGARLRPTAAALALFEAVQRHYSGLAEVQAQARALAQAEQQPFELLAQPALAHALVPAALARGPAAAVSITPAESPLLEAWMAEQRYDLALTERAEAPSGCQAEVLADRAEVAVLPATHPLAAKPVLELADFADQTFISLAPNDPYRLQIDALFAAAGIRRELRLQTHSAATVCALVAAGLGLAIVNPLTAQAAQACAGAQLVVRALAVRIPFRVVLLTPLHRPRHRLAAVLRQALLGVLEPAPN</sequence>
<dbReference type="AlphaFoldDB" id="A0A931J1P2"/>
<dbReference type="SUPFAM" id="SSF46785">
    <property type="entry name" value="Winged helix' DNA-binding domain"/>
    <property type="match status" value="1"/>
</dbReference>
<dbReference type="PANTHER" id="PTHR30427:SF1">
    <property type="entry name" value="TRANSCRIPTIONAL ACTIVATOR PROTEIN LYSR"/>
    <property type="match status" value="1"/>
</dbReference>
<dbReference type="GO" id="GO:0009089">
    <property type="term" value="P:lysine biosynthetic process via diaminopimelate"/>
    <property type="evidence" value="ECO:0007669"/>
    <property type="project" value="TreeGrafter"/>
</dbReference>
<name>A0A931J1P2_9BURK</name>
<dbReference type="EMBL" id="JAEDAK010000002">
    <property type="protein sequence ID" value="MBH9575909.1"/>
    <property type="molecule type" value="Genomic_DNA"/>
</dbReference>
<feature type="domain" description="HTH lysR-type" evidence="5">
    <location>
        <begin position="6"/>
        <end position="63"/>
    </location>
</feature>
<evidence type="ECO:0000259" key="5">
    <source>
        <dbReference type="PROSITE" id="PS50931"/>
    </source>
</evidence>
<proteinExistence type="inferred from homology"/>
<gene>
    <name evidence="6" type="ORF">I7X39_03225</name>
</gene>
<dbReference type="PANTHER" id="PTHR30427">
    <property type="entry name" value="TRANSCRIPTIONAL ACTIVATOR PROTEIN LYSR"/>
    <property type="match status" value="1"/>
</dbReference>
<evidence type="ECO:0000256" key="2">
    <source>
        <dbReference type="ARBA" id="ARBA00023015"/>
    </source>
</evidence>
<keyword evidence="7" id="KW-1185">Reference proteome</keyword>
<organism evidence="6 7">
    <name type="scientific">Inhella proteolytica</name>
    <dbReference type="NCBI Taxonomy" id="2795029"/>
    <lineage>
        <taxon>Bacteria</taxon>
        <taxon>Pseudomonadati</taxon>
        <taxon>Pseudomonadota</taxon>
        <taxon>Betaproteobacteria</taxon>
        <taxon>Burkholderiales</taxon>
        <taxon>Sphaerotilaceae</taxon>
        <taxon>Inhella</taxon>
    </lineage>
</organism>
<dbReference type="RefSeq" id="WP_198109531.1">
    <property type="nucleotide sequence ID" value="NZ_JAEDAK010000002.1"/>
</dbReference>
<dbReference type="GO" id="GO:0043565">
    <property type="term" value="F:sequence-specific DNA binding"/>
    <property type="evidence" value="ECO:0007669"/>
    <property type="project" value="TreeGrafter"/>
</dbReference>
<reference evidence="6" key="1">
    <citation type="submission" date="2020-12" db="EMBL/GenBank/DDBJ databases">
        <title>The genome sequence of Inhella sp. 1Y17.</title>
        <authorList>
            <person name="Liu Y."/>
        </authorList>
    </citation>
    <scope>NUCLEOTIDE SEQUENCE</scope>
    <source>
        <strain evidence="6">1Y17</strain>
    </source>
</reference>
<dbReference type="GO" id="GO:0010628">
    <property type="term" value="P:positive regulation of gene expression"/>
    <property type="evidence" value="ECO:0007669"/>
    <property type="project" value="TreeGrafter"/>
</dbReference>
<dbReference type="SUPFAM" id="SSF53850">
    <property type="entry name" value="Periplasmic binding protein-like II"/>
    <property type="match status" value="1"/>
</dbReference>
<dbReference type="InterPro" id="IPR036390">
    <property type="entry name" value="WH_DNA-bd_sf"/>
</dbReference>
<evidence type="ECO:0000256" key="3">
    <source>
        <dbReference type="ARBA" id="ARBA00023125"/>
    </source>
</evidence>
<dbReference type="PRINTS" id="PR00039">
    <property type="entry name" value="HTHLYSR"/>
</dbReference>
<comment type="similarity">
    <text evidence="1">Belongs to the LysR transcriptional regulatory family.</text>
</comment>
<dbReference type="InterPro" id="IPR000847">
    <property type="entry name" value="LysR_HTH_N"/>
</dbReference>
<evidence type="ECO:0000313" key="6">
    <source>
        <dbReference type="EMBL" id="MBH9575909.1"/>
    </source>
</evidence>
<dbReference type="InterPro" id="IPR036388">
    <property type="entry name" value="WH-like_DNA-bd_sf"/>
</dbReference>
<dbReference type="Pfam" id="PF03466">
    <property type="entry name" value="LysR_substrate"/>
    <property type="match status" value="1"/>
</dbReference>
<dbReference type="Pfam" id="PF00126">
    <property type="entry name" value="HTH_1"/>
    <property type="match status" value="1"/>
</dbReference>
<evidence type="ECO:0000256" key="4">
    <source>
        <dbReference type="ARBA" id="ARBA00023163"/>
    </source>
</evidence>
<dbReference type="Proteomes" id="UP000613266">
    <property type="component" value="Unassembled WGS sequence"/>
</dbReference>
<dbReference type="NCBIfam" id="NF008239">
    <property type="entry name" value="PRK11013.1"/>
    <property type="match status" value="1"/>
</dbReference>
<accession>A0A931J1P2</accession>
<dbReference type="InterPro" id="IPR005119">
    <property type="entry name" value="LysR_subst-bd"/>
</dbReference>
<keyword evidence="2" id="KW-0805">Transcription regulation</keyword>
<evidence type="ECO:0000313" key="7">
    <source>
        <dbReference type="Proteomes" id="UP000613266"/>
    </source>
</evidence>
<dbReference type="Gene3D" id="3.40.190.10">
    <property type="entry name" value="Periplasmic binding protein-like II"/>
    <property type="match status" value="2"/>
</dbReference>
<comment type="caution">
    <text evidence="6">The sequence shown here is derived from an EMBL/GenBank/DDBJ whole genome shotgun (WGS) entry which is preliminary data.</text>
</comment>
<protein>
    <submittedName>
        <fullName evidence="6">LysR family transcriptional regulator</fullName>
    </submittedName>
</protein>
<dbReference type="Gene3D" id="1.10.10.10">
    <property type="entry name" value="Winged helix-like DNA-binding domain superfamily/Winged helix DNA-binding domain"/>
    <property type="match status" value="1"/>
</dbReference>
<dbReference type="GO" id="GO:0003700">
    <property type="term" value="F:DNA-binding transcription factor activity"/>
    <property type="evidence" value="ECO:0007669"/>
    <property type="project" value="InterPro"/>
</dbReference>
<evidence type="ECO:0000256" key="1">
    <source>
        <dbReference type="ARBA" id="ARBA00009437"/>
    </source>
</evidence>
<keyword evidence="4" id="KW-0804">Transcription</keyword>